<dbReference type="EMBL" id="CM010721">
    <property type="protein sequence ID" value="RZC69711.1"/>
    <property type="molecule type" value="Genomic_DNA"/>
</dbReference>
<dbReference type="Gramene" id="RZC69711">
    <property type="protein sequence ID" value="RZC69711"/>
    <property type="gene ID" value="C5167_032846"/>
</dbReference>
<evidence type="ECO:0000313" key="2">
    <source>
        <dbReference type="Proteomes" id="UP000316621"/>
    </source>
</evidence>
<evidence type="ECO:0000313" key="1">
    <source>
        <dbReference type="EMBL" id="RZC69711.1"/>
    </source>
</evidence>
<dbReference type="AlphaFoldDB" id="A0A4Y7KC28"/>
<protein>
    <submittedName>
        <fullName evidence="1">Uncharacterized protein</fullName>
    </submittedName>
</protein>
<organism evidence="1 2">
    <name type="scientific">Papaver somniferum</name>
    <name type="common">Opium poppy</name>
    <dbReference type="NCBI Taxonomy" id="3469"/>
    <lineage>
        <taxon>Eukaryota</taxon>
        <taxon>Viridiplantae</taxon>
        <taxon>Streptophyta</taxon>
        <taxon>Embryophyta</taxon>
        <taxon>Tracheophyta</taxon>
        <taxon>Spermatophyta</taxon>
        <taxon>Magnoliopsida</taxon>
        <taxon>Ranunculales</taxon>
        <taxon>Papaveraceae</taxon>
        <taxon>Papaveroideae</taxon>
        <taxon>Papaver</taxon>
    </lineage>
</organism>
<dbReference type="Proteomes" id="UP000316621">
    <property type="component" value="Chromosome 7"/>
</dbReference>
<sequence length="78" mass="9112">MEDVAKVKQFILVNVRYPGGSRSYQNQKTRNNEELRQVNAATKGDVATPLDRPIFSNRRRPWPIDQSDRFKCATRTFK</sequence>
<accession>A0A4Y7KC28</accession>
<reference evidence="1 2" key="1">
    <citation type="journal article" date="2018" name="Science">
        <title>The opium poppy genome and morphinan production.</title>
        <authorList>
            <person name="Guo L."/>
            <person name="Winzer T."/>
            <person name="Yang X."/>
            <person name="Li Y."/>
            <person name="Ning Z."/>
            <person name="He Z."/>
            <person name="Teodor R."/>
            <person name="Lu Y."/>
            <person name="Bowser T.A."/>
            <person name="Graham I.A."/>
            <person name="Ye K."/>
        </authorList>
    </citation>
    <scope>NUCLEOTIDE SEQUENCE [LARGE SCALE GENOMIC DNA]</scope>
    <source>
        <strain evidence="2">cv. HN1</strain>
        <tissue evidence="1">Leaves</tissue>
    </source>
</reference>
<keyword evidence="2" id="KW-1185">Reference proteome</keyword>
<gene>
    <name evidence="1" type="ORF">C5167_032846</name>
</gene>
<name>A0A4Y7KC28_PAPSO</name>
<proteinExistence type="predicted"/>